<keyword evidence="1" id="KW-1133">Transmembrane helix</keyword>
<gene>
    <name evidence="2" type="ORF">EV421DRAFT_1741693</name>
</gene>
<evidence type="ECO:0000313" key="3">
    <source>
        <dbReference type="Proteomes" id="UP001175226"/>
    </source>
</evidence>
<feature type="transmembrane region" description="Helical" evidence="1">
    <location>
        <begin position="30"/>
        <end position="52"/>
    </location>
</feature>
<dbReference type="AlphaFoldDB" id="A0AA39J0H4"/>
<keyword evidence="1" id="KW-0812">Transmembrane</keyword>
<feature type="transmembrane region" description="Helical" evidence="1">
    <location>
        <begin position="102"/>
        <end position="123"/>
    </location>
</feature>
<name>A0AA39J0H4_9AGAR</name>
<comment type="caution">
    <text evidence="2">The sequence shown here is derived from an EMBL/GenBank/DDBJ whole genome shotgun (WGS) entry which is preliminary data.</text>
</comment>
<feature type="transmembrane region" description="Helical" evidence="1">
    <location>
        <begin position="167"/>
        <end position="186"/>
    </location>
</feature>
<keyword evidence="1" id="KW-0472">Membrane</keyword>
<proteinExistence type="predicted"/>
<evidence type="ECO:0000313" key="2">
    <source>
        <dbReference type="EMBL" id="KAK0433244.1"/>
    </source>
</evidence>
<protein>
    <submittedName>
        <fullName evidence="2">Uncharacterized protein</fullName>
    </submittedName>
</protein>
<organism evidence="2 3">
    <name type="scientific">Armillaria borealis</name>
    <dbReference type="NCBI Taxonomy" id="47425"/>
    <lineage>
        <taxon>Eukaryota</taxon>
        <taxon>Fungi</taxon>
        <taxon>Dikarya</taxon>
        <taxon>Basidiomycota</taxon>
        <taxon>Agaricomycotina</taxon>
        <taxon>Agaricomycetes</taxon>
        <taxon>Agaricomycetidae</taxon>
        <taxon>Agaricales</taxon>
        <taxon>Marasmiineae</taxon>
        <taxon>Physalacriaceae</taxon>
        <taxon>Armillaria</taxon>
    </lineage>
</organism>
<feature type="transmembrane region" description="Helical" evidence="1">
    <location>
        <begin position="64"/>
        <end position="82"/>
    </location>
</feature>
<dbReference type="Proteomes" id="UP001175226">
    <property type="component" value="Unassembled WGS sequence"/>
</dbReference>
<keyword evidence="3" id="KW-1185">Reference proteome</keyword>
<dbReference type="EMBL" id="JAUEPT010000083">
    <property type="protein sequence ID" value="KAK0433244.1"/>
    <property type="molecule type" value="Genomic_DNA"/>
</dbReference>
<accession>A0AA39J0H4</accession>
<evidence type="ECO:0000256" key="1">
    <source>
        <dbReference type="SAM" id="Phobius"/>
    </source>
</evidence>
<reference evidence="2" key="1">
    <citation type="submission" date="2023-06" db="EMBL/GenBank/DDBJ databases">
        <authorList>
            <consortium name="Lawrence Berkeley National Laboratory"/>
            <person name="Ahrendt S."/>
            <person name="Sahu N."/>
            <person name="Indic B."/>
            <person name="Wong-Bajracharya J."/>
            <person name="Merenyi Z."/>
            <person name="Ke H.-M."/>
            <person name="Monk M."/>
            <person name="Kocsube S."/>
            <person name="Drula E."/>
            <person name="Lipzen A."/>
            <person name="Balint B."/>
            <person name="Henrissat B."/>
            <person name="Andreopoulos B."/>
            <person name="Martin F.M."/>
            <person name="Harder C.B."/>
            <person name="Rigling D."/>
            <person name="Ford K.L."/>
            <person name="Foster G.D."/>
            <person name="Pangilinan J."/>
            <person name="Papanicolaou A."/>
            <person name="Barry K."/>
            <person name="LaButti K."/>
            <person name="Viragh M."/>
            <person name="Koriabine M."/>
            <person name="Yan M."/>
            <person name="Riley R."/>
            <person name="Champramary S."/>
            <person name="Plett K.L."/>
            <person name="Tsai I.J."/>
            <person name="Slot J."/>
            <person name="Sipos G."/>
            <person name="Plett J."/>
            <person name="Nagy L.G."/>
            <person name="Grigoriev I.V."/>
        </authorList>
    </citation>
    <scope>NUCLEOTIDE SEQUENCE</scope>
    <source>
        <strain evidence="2">FPL87.14</strain>
    </source>
</reference>
<sequence>MTARTQPTPGLTDSQIKDIFVDLDMQFNRVMFTALLYGIYTGVVAVTLWAVASRNNPQNSKSPRFLVIIILLLYLLGAFGLYNEWAGELLFCISAPCLAVEFSFSPIPVELAMGITAILSAVLADTTLAWNLITNLASRAIVAYYTAFGPNVPPQALFLENVVSWSMLYSSLILATLLWCMILIIYRIWRVGGAARRICTYQRVIEMLVESASLYSVMLVALVVLEARNEVARDYMEDFASAMRSATLQQDMHAQTCWNMAIQHLAELAD</sequence>